<name>A0AAJ0HW33_9PEZI</name>
<evidence type="ECO:0000313" key="3">
    <source>
        <dbReference type="EMBL" id="KAK3363614.1"/>
    </source>
</evidence>
<evidence type="ECO:0000313" key="4">
    <source>
        <dbReference type="Proteomes" id="UP001275084"/>
    </source>
</evidence>
<dbReference type="Pfam" id="PF01266">
    <property type="entry name" value="DAO"/>
    <property type="match status" value="1"/>
</dbReference>
<comment type="caution">
    <text evidence="3">The sequence shown here is derived from an EMBL/GenBank/DDBJ whole genome shotgun (WGS) entry which is preliminary data.</text>
</comment>
<proteinExistence type="predicted"/>
<protein>
    <submittedName>
        <fullName evidence="3">FAD dependent oxidoreductase</fullName>
    </submittedName>
</protein>
<accession>A0AAJ0HW33</accession>
<dbReference type="PANTHER" id="PTHR13847">
    <property type="entry name" value="SARCOSINE DEHYDROGENASE-RELATED"/>
    <property type="match status" value="1"/>
</dbReference>
<dbReference type="SUPFAM" id="SSF51971">
    <property type="entry name" value="Nucleotide-binding domain"/>
    <property type="match status" value="1"/>
</dbReference>
<organism evidence="3 4">
    <name type="scientific">Lasiosphaeria hispida</name>
    <dbReference type="NCBI Taxonomy" id="260671"/>
    <lineage>
        <taxon>Eukaryota</taxon>
        <taxon>Fungi</taxon>
        <taxon>Dikarya</taxon>
        <taxon>Ascomycota</taxon>
        <taxon>Pezizomycotina</taxon>
        <taxon>Sordariomycetes</taxon>
        <taxon>Sordariomycetidae</taxon>
        <taxon>Sordariales</taxon>
        <taxon>Lasiosphaeriaceae</taxon>
        <taxon>Lasiosphaeria</taxon>
    </lineage>
</organism>
<sequence length="412" mass="43289">MSTTVILGAGIIGVSSAYYLSDHQPPSSIHLVEPASELFSSASGYAGGFLAKDWFAPAAVDMGALSYELHRKLAADHAGRETWGYTTTTSVNYATAPPTDRGRGTRGGDWLRTGTSRAETAPREGGGSVPPWLGRTEGDHIEGISSEGTTAQVDPLRLCRFLLQECLRRGVRLHHPAEVLSASVDLRSELASVRIADTKTGTETDLPCTRVVIAAGAWSGKVFKELFPYAKGGIPIGSLAGHSIVVRSPRWRGDEGCHAVYTTHGDAFSPEVYARLGGDIYIAGLNSTDIPLPSLPGQATVLPEAIAKLTSVARKLLGSLGSDAGSDDRLEVVREGLCFRPVTPRGVPIISRVPDKELGIATRPGAEGGVFLATGHGPWGISLSLGTGLVLSEMAQGRDLSADISGLGLQMN</sequence>
<keyword evidence="4" id="KW-1185">Reference proteome</keyword>
<evidence type="ECO:0000259" key="2">
    <source>
        <dbReference type="Pfam" id="PF01266"/>
    </source>
</evidence>
<dbReference type="PANTHER" id="PTHR13847:SF185">
    <property type="entry name" value="FAD DEPENDENT OXIDOREDUCTASE SUPERFAMILY (AFU_ORTHOLOGUE AFUA_3G02360)"/>
    <property type="match status" value="1"/>
</dbReference>
<evidence type="ECO:0000256" key="1">
    <source>
        <dbReference type="SAM" id="MobiDB-lite"/>
    </source>
</evidence>
<dbReference type="InterPro" id="IPR006076">
    <property type="entry name" value="FAD-dep_OxRdtase"/>
</dbReference>
<dbReference type="Proteomes" id="UP001275084">
    <property type="component" value="Unassembled WGS sequence"/>
</dbReference>
<dbReference type="GO" id="GO:0005829">
    <property type="term" value="C:cytosol"/>
    <property type="evidence" value="ECO:0007669"/>
    <property type="project" value="GOC"/>
</dbReference>
<reference evidence="3" key="2">
    <citation type="submission" date="2023-06" db="EMBL/GenBank/DDBJ databases">
        <authorList>
            <consortium name="Lawrence Berkeley National Laboratory"/>
            <person name="Haridas S."/>
            <person name="Hensen N."/>
            <person name="Bonometti L."/>
            <person name="Westerberg I."/>
            <person name="Brannstrom I.O."/>
            <person name="Guillou S."/>
            <person name="Cros-Aarteil S."/>
            <person name="Calhoun S."/>
            <person name="Kuo A."/>
            <person name="Mondo S."/>
            <person name="Pangilinan J."/>
            <person name="Riley R."/>
            <person name="Labutti K."/>
            <person name="Andreopoulos B."/>
            <person name="Lipzen A."/>
            <person name="Chen C."/>
            <person name="Yanf M."/>
            <person name="Daum C."/>
            <person name="Ng V."/>
            <person name="Clum A."/>
            <person name="Steindorff A."/>
            <person name="Ohm R."/>
            <person name="Martin F."/>
            <person name="Silar P."/>
            <person name="Natvig D."/>
            <person name="Lalanne C."/>
            <person name="Gautier V."/>
            <person name="Ament-Velasquez S.L."/>
            <person name="Kruys A."/>
            <person name="Hutchinson M.I."/>
            <person name="Powell A.J."/>
            <person name="Barry K."/>
            <person name="Miller A.N."/>
            <person name="Grigoriev I.V."/>
            <person name="Debuchy R."/>
            <person name="Gladieux P."/>
            <person name="Thoren M.H."/>
            <person name="Johannesson H."/>
        </authorList>
    </citation>
    <scope>NUCLEOTIDE SEQUENCE</scope>
    <source>
        <strain evidence="3">CBS 955.72</strain>
    </source>
</reference>
<reference evidence="3" key="1">
    <citation type="journal article" date="2023" name="Mol. Phylogenet. Evol.">
        <title>Genome-scale phylogeny and comparative genomics of the fungal order Sordariales.</title>
        <authorList>
            <person name="Hensen N."/>
            <person name="Bonometti L."/>
            <person name="Westerberg I."/>
            <person name="Brannstrom I.O."/>
            <person name="Guillou S."/>
            <person name="Cros-Aarteil S."/>
            <person name="Calhoun S."/>
            <person name="Haridas S."/>
            <person name="Kuo A."/>
            <person name="Mondo S."/>
            <person name="Pangilinan J."/>
            <person name="Riley R."/>
            <person name="LaButti K."/>
            <person name="Andreopoulos B."/>
            <person name="Lipzen A."/>
            <person name="Chen C."/>
            <person name="Yan M."/>
            <person name="Daum C."/>
            <person name="Ng V."/>
            <person name="Clum A."/>
            <person name="Steindorff A."/>
            <person name="Ohm R.A."/>
            <person name="Martin F."/>
            <person name="Silar P."/>
            <person name="Natvig D.O."/>
            <person name="Lalanne C."/>
            <person name="Gautier V."/>
            <person name="Ament-Velasquez S.L."/>
            <person name="Kruys A."/>
            <person name="Hutchinson M.I."/>
            <person name="Powell A.J."/>
            <person name="Barry K."/>
            <person name="Miller A.N."/>
            <person name="Grigoriev I.V."/>
            <person name="Debuchy R."/>
            <person name="Gladieux P."/>
            <person name="Hiltunen Thoren M."/>
            <person name="Johannesson H."/>
        </authorList>
    </citation>
    <scope>NUCLEOTIDE SEQUENCE</scope>
    <source>
        <strain evidence="3">CBS 955.72</strain>
    </source>
</reference>
<dbReference type="AlphaFoldDB" id="A0AAJ0HW33"/>
<feature type="domain" description="FAD dependent oxidoreductase" evidence="2">
    <location>
        <begin position="5"/>
        <end position="394"/>
    </location>
</feature>
<dbReference type="GO" id="GO:0042147">
    <property type="term" value="P:retrograde transport, endosome to Golgi"/>
    <property type="evidence" value="ECO:0007669"/>
    <property type="project" value="TreeGrafter"/>
</dbReference>
<dbReference type="InterPro" id="IPR036188">
    <property type="entry name" value="FAD/NAD-bd_sf"/>
</dbReference>
<dbReference type="GO" id="GO:0005770">
    <property type="term" value="C:late endosome"/>
    <property type="evidence" value="ECO:0007669"/>
    <property type="project" value="TreeGrafter"/>
</dbReference>
<dbReference type="Gene3D" id="3.50.50.60">
    <property type="entry name" value="FAD/NAD(P)-binding domain"/>
    <property type="match status" value="1"/>
</dbReference>
<gene>
    <name evidence="3" type="ORF">B0T25DRAFT_49678</name>
</gene>
<dbReference type="EMBL" id="JAUIQD010000001">
    <property type="protein sequence ID" value="KAK3363614.1"/>
    <property type="molecule type" value="Genomic_DNA"/>
</dbReference>
<feature type="region of interest" description="Disordered" evidence="1">
    <location>
        <begin position="94"/>
        <end position="135"/>
    </location>
</feature>
<dbReference type="Gene3D" id="3.30.9.10">
    <property type="entry name" value="D-Amino Acid Oxidase, subunit A, domain 2"/>
    <property type="match status" value="1"/>
</dbReference>